<organism evidence="2 3">
    <name type="scientific">Ficus carica</name>
    <name type="common">Common fig</name>
    <dbReference type="NCBI Taxonomy" id="3494"/>
    <lineage>
        <taxon>Eukaryota</taxon>
        <taxon>Viridiplantae</taxon>
        <taxon>Streptophyta</taxon>
        <taxon>Embryophyta</taxon>
        <taxon>Tracheophyta</taxon>
        <taxon>Spermatophyta</taxon>
        <taxon>Magnoliopsida</taxon>
        <taxon>eudicotyledons</taxon>
        <taxon>Gunneridae</taxon>
        <taxon>Pentapetalae</taxon>
        <taxon>rosids</taxon>
        <taxon>fabids</taxon>
        <taxon>Rosales</taxon>
        <taxon>Moraceae</taxon>
        <taxon>Ficeae</taxon>
        <taxon>Ficus</taxon>
    </lineage>
</organism>
<dbReference type="Proteomes" id="UP001187192">
    <property type="component" value="Unassembled WGS sequence"/>
</dbReference>
<name>A0AA88CMQ3_FICCA</name>
<protein>
    <submittedName>
        <fullName evidence="2">Uncharacterized protein</fullName>
    </submittedName>
</protein>
<comment type="caution">
    <text evidence="2">The sequence shown here is derived from an EMBL/GenBank/DDBJ whole genome shotgun (WGS) entry which is preliminary data.</text>
</comment>
<accession>A0AA88CMQ3</accession>
<keyword evidence="3" id="KW-1185">Reference proteome</keyword>
<dbReference type="AlphaFoldDB" id="A0AA88CMQ3"/>
<evidence type="ECO:0000313" key="2">
    <source>
        <dbReference type="EMBL" id="GMN22482.1"/>
    </source>
</evidence>
<dbReference type="EMBL" id="BTGU01006702">
    <property type="protein sequence ID" value="GMN22482.1"/>
    <property type="molecule type" value="Genomic_DNA"/>
</dbReference>
<proteinExistence type="predicted"/>
<feature type="region of interest" description="Disordered" evidence="1">
    <location>
        <begin position="1"/>
        <end position="72"/>
    </location>
</feature>
<gene>
    <name evidence="2" type="ORF">TIFTF001_048991</name>
</gene>
<evidence type="ECO:0000256" key="1">
    <source>
        <dbReference type="SAM" id="MobiDB-lite"/>
    </source>
</evidence>
<sequence>MAWARRGERERSRGWLGRRRGEREAVGDGGGRRGERERGRGRDRRRERGKFAWPRQGEREKKLRERMEIAKS</sequence>
<reference evidence="2" key="1">
    <citation type="submission" date="2023-07" db="EMBL/GenBank/DDBJ databases">
        <title>draft genome sequence of fig (Ficus carica).</title>
        <authorList>
            <person name="Takahashi T."/>
            <person name="Nishimura K."/>
        </authorList>
    </citation>
    <scope>NUCLEOTIDE SEQUENCE</scope>
</reference>
<evidence type="ECO:0000313" key="3">
    <source>
        <dbReference type="Proteomes" id="UP001187192"/>
    </source>
</evidence>